<organism evidence="2 3">
    <name type="scientific">Phialemonium thermophilum</name>
    <dbReference type="NCBI Taxonomy" id="223376"/>
    <lineage>
        <taxon>Eukaryota</taxon>
        <taxon>Fungi</taxon>
        <taxon>Dikarya</taxon>
        <taxon>Ascomycota</taxon>
        <taxon>Pezizomycotina</taxon>
        <taxon>Sordariomycetes</taxon>
        <taxon>Sordariomycetidae</taxon>
        <taxon>Cephalothecales</taxon>
        <taxon>Cephalothecaceae</taxon>
        <taxon>Phialemonium</taxon>
    </lineage>
</organism>
<comment type="caution">
    <text evidence="2">The sequence shown here is derived from an EMBL/GenBank/DDBJ whole genome shotgun (WGS) entry which is preliminary data.</text>
</comment>
<evidence type="ECO:0000313" key="3">
    <source>
        <dbReference type="Proteomes" id="UP001586593"/>
    </source>
</evidence>
<dbReference type="InterPro" id="IPR001810">
    <property type="entry name" value="F-box_dom"/>
</dbReference>
<dbReference type="Proteomes" id="UP001586593">
    <property type="component" value="Unassembled WGS sequence"/>
</dbReference>
<gene>
    <name evidence="2" type="ORF">VTK73DRAFT_1311</name>
</gene>
<evidence type="ECO:0000259" key="1">
    <source>
        <dbReference type="PROSITE" id="PS50181"/>
    </source>
</evidence>
<name>A0ABR3VTN9_9PEZI</name>
<dbReference type="PROSITE" id="PS50181">
    <property type="entry name" value="FBOX"/>
    <property type="match status" value="1"/>
</dbReference>
<sequence length="487" mass="55587">MSLHSLPSEMLMQVLQCVDTSRDLLALILASKRCYQIFVRHPKAVFSGLLNNLLPGETLRHAVAAASLSPVTIARQKPTEKDRAILARYFQDEAIPLPSDKASLVSIYRLYSAVSRHAIRYFGAALRRLYGKDSEALVGQSQPSASERARLYRAFFRYELCCRALVYACCWDPRQTVQDLFDAVFAHLTPWETEEISCVLVFVATVYDRLVDSLTDELEKAILAVPDIRIPDPAGTSAPPPPPPSESGTPGSRWVCFDDIELCRFGVFTEAGPWRAREEILGIAGRGLILLDQILRSSPKRRRYLVHSHIFPWLVSIPDILVGTRLHGPRIETPARMDDAQIRQPNLGWLALRDEPGEFYHGWSQPFQPASYQNANLRRRAWVFLDSWRMDREEVRHQLEMAQRFQVADHDDHLIYGILRDRHRTPFLKQRLAGVWIRKESLDRIIREFGGRPCDDPDREEAARVSVRNRVAPLLQMLAAEGIIPRP</sequence>
<keyword evidence="3" id="KW-1185">Reference proteome</keyword>
<accession>A0ABR3VTN9</accession>
<feature type="domain" description="F-box" evidence="1">
    <location>
        <begin position="1"/>
        <end position="49"/>
    </location>
</feature>
<dbReference type="EMBL" id="JAZHXJ010001311">
    <property type="protein sequence ID" value="KAL1845029.1"/>
    <property type="molecule type" value="Genomic_DNA"/>
</dbReference>
<reference evidence="2 3" key="1">
    <citation type="journal article" date="2024" name="Commun. Biol.">
        <title>Comparative genomic analysis of thermophilic fungi reveals convergent evolutionary adaptations and gene losses.</title>
        <authorList>
            <person name="Steindorff A.S."/>
            <person name="Aguilar-Pontes M.V."/>
            <person name="Robinson A.J."/>
            <person name="Andreopoulos B."/>
            <person name="LaButti K."/>
            <person name="Kuo A."/>
            <person name="Mondo S."/>
            <person name="Riley R."/>
            <person name="Otillar R."/>
            <person name="Haridas S."/>
            <person name="Lipzen A."/>
            <person name="Grimwood J."/>
            <person name="Schmutz J."/>
            <person name="Clum A."/>
            <person name="Reid I.D."/>
            <person name="Moisan M.C."/>
            <person name="Butler G."/>
            <person name="Nguyen T.T.M."/>
            <person name="Dewar K."/>
            <person name="Conant G."/>
            <person name="Drula E."/>
            <person name="Henrissat B."/>
            <person name="Hansel C."/>
            <person name="Singer S."/>
            <person name="Hutchinson M.I."/>
            <person name="de Vries R.P."/>
            <person name="Natvig D.O."/>
            <person name="Powell A.J."/>
            <person name="Tsang A."/>
            <person name="Grigoriev I.V."/>
        </authorList>
    </citation>
    <scope>NUCLEOTIDE SEQUENCE [LARGE SCALE GENOMIC DNA]</scope>
    <source>
        <strain evidence="2 3">ATCC 24622</strain>
    </source>
</reference>
<proteinExistence type="predicted"/>
<evidence type="ECO:0000313" key="2">
    <source>
        <dbReference type="EMBL" id="KAL1845029.1"/>
    </source>
</evidence>
<protein>
    <recommendedName>
        <fullName evidence="1">F-box domain-containing protein</fullName>
    </recommendedName>
</protein>